<keyword evidence="3" id="KW-1185">Reference proteome</keyword>
<protein>
    <submittedName>
        <fullName evidence="2">Uncharacterized protein</fullName>
    </submittedName>
</protein>
<feature type="region of interest" description="Disordered" evidence="1">
    <location>
        <begin position="1"/>
        <end position="87"/>
    </location>
</feature>
<dbReference type="Proteomes" id="UP000077521">
    <property type="component" value="Unassembled WGS sequence"/>
</dbReference>
<feature type="compositionally biased region" description="Low complexity" evidence="1">
    <location>
        <begin position="61"/>
        <end position="71"/>
    </location>
</feature>
<evidence type="ECO:0000313" key="2">
    <source>
        <dbReference type="EMBL" id="KAE8235908.1"/>
    </source>
</evidence>
<dbReference type="EMBL" id="LWDF02002501">
    <property type="protein sequence ID" value="KAE8235908.1"/>
    <property type="molecule type" value="Genomic_DNA"/>
</dbReference>
<reference evidence="2" key="1">
    <citation type="submission" date="2016-04" db="EMBL/GenBank/DDBJ databases">
        <authorList>
            <person name="Nguyen H.D."/>
            <person name="Samba Siva P."/>
            <person name="Cullis J."/>
            <person name="Levesque C.A."/>
            <person name="Hambleton S."/>
        </authorList>
    </citation>
    <scope>NUCLEOTIDE SEQUENCE</scope>
    <source>
        <strain evidence="2">DAOMC 236416</strain>
    </source>
</reference>
<comment type="caution">
    <text evidence="2">The sequence shown here is derived from an EMBL/GenBank/DDBJ whole genome shotgun (WGS) entry which is preliminary data.</text>
</comment>
<accession>A0A8T8SAB3</accession>
<feature type="non-terminal residue" evidence="2">
    <location>
        <position position="1"/>
    </location>
</feature>
<evidence type="ECO:0000313" key="3">
    <source>
        <dbReference type="Proteomes" id="UP000077521"/>
    </source>
</evidence>
<feature type="compositionally biased region" description="Pro residues" evidence="1">
    <location>
        <begin position="72"/>
        <end position="85"/>
    </location>
</feature>
<proteinExistence type="predicted"/>
<sequence length="121" mass="13422">LRDRIRALNEIVQDGEYEPSSSDPDPTSSEVELSSPTLNRGRARFQQQLGPILPTRRRLSPLQASPRAPLQAPLPAPPRAPPQDPPQVDKLLQINIHHHHSPALATILTTTIDAHYSQWPA</sequence>
<name>A0A8T8SAB3_9BASI</name>
<feature type="compositionally biased region" description="Low complexity" evidence="1">
    <location>
        <begin position="18"/>
        <end position="30"/>
    </location>
</feature>
<organism evidence="2 3">
    <name type="scientific">Tilletia indica</name>
    <dbReference type="NCBI Taxonomy" id="43049"/>
    <lineage>
        <taxon>Eukaryota</taxon>
        <taxon>Fungi</taxon>
        <taxon>Dikarya</taxon>
        <taxon>Basidiomycota</taxon>
        <taxon>Ustilaginomycotina</taxon>
        <taxon>Exobasidiomycetes</taxon>
        <taxon>Tilletiales</taxon>
        <taxon>Tilletiaceae</taxon>
        <taxon>Tilletia</taxon>
    </lineage>
</organism>
<gene>
    <name evidence="2" type="ORF">A4X13_0g9334</name>
</gene>
<reference evidence="2" key="2">
    <citation type="journal article" date="2019" name="IMA Fungus">
        <title>Genome sequencing and comparison of five Tilletia species to identify candidate genes for the detection of regulated species infecting wheat.</title>
        <authorList>
            <person name="Nguyen H.D.T."/>
            <person name="Sultana T."/>
            <person name="Kesanakurti P."/>
            <person name="Hambleton S."/>
        </authorList>
    </citation>
    <scope>NUCLEOTIDE SEQUENCE</scope>
    <source>
        <strain evidence="2">DAOMC 236416</strain>
    </source>
</reference>
<evidence type="ECO:0000256" key="1">
    <source>
        <dbReference type="SAM" id="MobiDB-lite"/>
    </source>
</evidence>
<dbReference type="AlphaFoldDB" id="A0A8T8SAB3"/>